<dbReference type="InterPro" id="IPR026907">
    <property type="entry name" value="GCIP-like"/>
</dbReference>
<reference evidence="2" key="1">
    <citation type="submission" date="2020-11" db="EMBL/GenBank/DDBJ databases">
        <title>Kefir isolates.</title>
        <authorList>
            <person name="Marcisauskas S."/>
            <person name="Kim Y."/>
            <person name="Blasche S."/>
        </authorList>
    </citation>
    <scope>NUCLEOTIDE SEQUENCE</scope>
    <source>
        <strain evidence="2">Olga-1</strain>
    </source>
</reference>
<protein>
    <recommendedName>
        <fullName evidence="1">Cyclin-D1-binding protein 1-like N-terminal domain-containing protein</fullName>
    </recommendedName>
</protein>
<name>A0A9P6WGX9_9ASCO</name>
<dbReference type="OrthoDB" id="4088536at2759"/>
<sequence>MSQVETATQLKDHITAVTESLSQLRSNFQNSITTNSINTPDSIQRANVNNPIEEIPKLSSLLSAHTTKLGLIFKPPISKTTYNACKIEIDSLIKYSILLLSLLYQIQKDKNIYSSLFANELSYEGLSIIEVNLILLNNLNELVDIEEEVTTTTTTTTTTDQRLSSVGLVWDACEKLSKTCKNGSSGVLRSKLKLTNKLVVDALDELKEWLENPIVGGGFDFDDNDIFGLNNKDENLKSNEEEDEKADESVIEFGKIWSTKIQMIKLLISLLDKSIPASKYTVKYSKGLDLFNDSCLKINEHVDDIVACTVYDADVKNGESAGKLLNKEAIQVLELVRKINNNDEKKCKWLDSWKIKYEECYTI</sequence>
<accession>A0A9P6WGX9</accession>
<gene>
    <name evidence="2" type="ORF">C6P40_003139</name>
</gene>
<organism evidence="2 3">
    <name type="scientific">Pichia californica</name>
    <dbReference type="NCBI Taxonomy" id="460514"/>
    <lineage>
        <taxon>Eukaryota</taxon>
        <taxon>Fungi</taxon>
        <taxon>Dikarya</taxon>
        <taxon>Ascomycota</taxon>
        <taxon>Saccharomycotina</taxon>
        <taxon>Pichiomycetes</taxon>
        <taxon>Pichiales</taxon>
        <taxon>Pichiaceae</taxon>
        <taxon>Pichia</taxon>
    </lineage>
</organism>
<evidence type="ECO:0000313" key="2">
    <source>
        <dbReference type="EMBL" id="KAG0686935.1"/>
    </source>
</evidence>
<feature type="domain" description="Cyclin-D1-binding protein 1-like N-terminal" evidence="1">
    <location>
        <begin position="55"/>
        <end position="211"/>
    </location>
</feature>
<dbReference type="Pfam" id="PF13324">
    <property type="entry name" value="GCIP_N"/>
    <property type="match status" value="1"/>
</dbReference>
<dbReference type="AlphaFoldDB" id="A0A9P6WGX9"/>
<comment type="caution">
    <text evidence="2">The sequence shown here is derived from an EMBL/GenBank/DDBJ whole genome shotgun (WGS) entry which is preliminary data.</text>
</comment>
<evidence type="ECO:0000259" key="1">
    <source>
        <dbReference type="Pfam" id="PF13324"/>
    </source>
</evidence>
<dbReference type="PANTHER" id="PTHR15492:SF1">
    <property type="entry name" value="CYCLIN-D1-BINDING PROTEIN 1"/>
    <property type="match status" value="1"/>
</dbReference>
<evidence type="ECO:0000313" key="3">
    <source>
        <dbReference type="Proteomes" id="UP000697127"/>
    </source>
</evidence>
<proteinExistence type="predicted"/>
<dbReference type="PANTHER" id="PTHR15492">
    <property type="entry name" value="CYCLIN D1-BINDING PROTEIN 1"/>
    <property type="match status" value="1"/>
</dbReference>
<dbReference type="EMBL" id="PUHW01000347">
    <property type="protein sequence ID" value="KAG0686935.1"/>
    <property type="molecule type" value="Genomic_DNA"/>
</dbReference>
<dbReference type="Proteomes" id="UP000697127">
    <property type="component" value="Unassembled WGS sequence"/>
</dbReference>
<keyword evidence="3" id="KW-1185">Reference proteome</keyword>
<dbReference type="InterPro" id="IPR049317">
    <property type="entry name" value="GCIP-like_N"/>
</dbReference>
<dbReference type="GO" id="GO:0005634">
    <property type="term" value="C:nucleus"/>
    <property type="evidence" value="ECO:0007669"/>
    <property type="project" value="TreeGrafter"/>
</dbReference>
<dbReference type="Gene3D" id="1.20.1410.10">
    <property type="entry name" value="I/LWEQ domain"/>
    <property type="match status" value="1"/>
</dbReference>